<protein>
    <submittedName>
        <fullName evidence="5">BlaI/MecI/CopY family transcriptional regulator</fullName>
    </submittedName>
</protein>
<dbReference type="Proteomes" id="UP000280696">
    <property type="component" value="Unassembled WGS sequence"/>
</dbReference>
<evidence type="ECO:0000313" key="6">
    <source>
        <dbReference type="Proteomes" id="UP000280696"/>
    </source>
</evidence>
<gene>
    <name evidence="5" type="ORF">D7V94_09915</name>
</gene>
<evidence type="ECO:0000256" key="3">
    <source>
        <dbReference type="ARBA" id="ARBA00023125"/>
    </source>
</evidence>
<dbReference type="InterPro" id="IPR036388">
    <property type="entry name" value="WH-like_DNA-bd_sf"/>
</dbReference>
<name>A0A3A9AVM0_9FIRM</name>
<evidence type="ECO:0000256" key="2">
    <source>
        <dbReference type="ARBA" id="ARBA00023015"/>
    </source>
</evidence>
<keyword evidence="6" id="KW-1185">Reference proteome</keyword>
<dbReference type="EMBL" id="RAYQ01000009">
    <property type="protein sequence ID" value="RKI91573.1"/>
    <property type="molecule type" value="Genomic_DNA"/>
</dbReference>
<evidence type="ECO:0000313" key="5">
    <source>
        <dbReference type="EMBL" id="RKI91573.1"/>
    </source>
</evidence>
<dbReference type="GO" id="GO:0045892">
    <property type="term" value="P:negative regulation of DNA-templated transcription"/>
    <property type="evidence" value="ECO:0007669"/>
    <property type="project" value="InterPro"/>
</dbReference>
<proteinExistence type="inferred from homology"/>
<comment type="similarity">
    <text evidence="1">Belongs to the BlaI transcriptional regulatory family.</text>
</comment>
<keyword evidence="3" id="KW-0238">DNA-binding</keyword>
<comment type="caution">
    <text evidence="5">The sequence shown here is derived from an EMBL/GenBank/DDBJ whole genome shotgun (WGS) entry which is preliminary data.</text>
</comment>
<dbReference type="Gene3D" id="1.10.4040.10">
    <property type="entry name" value="Penicillinase repressor domain"/>
    <property type="match status" value="1"/>
</dbReference>
<dbReference type="SUPFAM" id="SSF46785">
    <property type="entry name" value="Winged helix' DNA-binding domain"/>
    <property type="match status" value="1"/>
</dbReference>
<sequence length="119" mass="13710">MAGCRLGGMEMKFAMIIWENEPISSGELAKLGEKELKWKKSTAYTILKRLCEKGLFQNANGTVTSRISFAEFQARQSEWFVDEAFDGSLPEFVAAFCSRRRLKEKEIMELRKIIDAYKE</sequence>
<dbReference type="GO" id="GO:0003677">
    <property type="term" value="F:DNA binding"/>
    <property type="evidence" value="ECO:0007669"/>
    <property type="project" value="UniProtKB-KW"/>
</dbReference>
<dbReference type="OrthoDB" id="9795583at2"/>
<reference evidence="5 6" key="1">
    <citation type="submission" date="2018-09" db="EMBL/GenBank/DDBJ databases">
        <title>Murine metabolic-syndrome-specific gut microbial biobank.</title>
        <authorList>
            <person name="Liu C."/>
        </authorList>
    </citation>
    <scope>NUCLEOTIDE SEQUENCE [LARGE SCALE GENOMIC DNA]</scope>
    <source>
        <strain evidence="5 6">0.1xD8-82</strain>
    </source>
</reference>
<dbReference type="InterPro" id="IPR005650">
    <property type="entry name" value="BlaI_family"/>
</dbReference>
<evidence type="ECO:0000256" key="4">
    <source>
        <dbReference type="ARBA" id="ARBA00023163"/>
    </source>
</evidence>
<accession>A0A3A9AVM0</accession>
<dbReference type="Pfam" id="PF03965">
    <property type="entry name" value="Penicillinase_R"/>
    <property type="match status" value="1"/>
</dbReference>
<keyword evidence="2" id="KW-0805">Transcription regulation</keyword>
<evidence type="ECO:0000256" key="1">
    <source>
        <dbReference type="ARBA" id="ARBA00011046"/>
    </source>
</evidence>
<dbReference type="AlphaFoldDB" id="A0A3A9AVM0"/>
<keyword evidence="4" id="KW-0804">Transcription</keyword>
<organism evidence="5 6">
    <name type="scientific">Parablautia intestinalis</name>
    <dbReference type="NCBI Taxonomy" id="2320100"/>
    <lineage>
        <taxon>Bacteria</taxon>
        <taxon>Bacillati</taxon>
        <taxon>Bacillota</taxon>
        <taxon>Clostridia</taxon>
        <taxon>Lachnospirales</taxon>
        <taxon>Lachnospiraceae</taxon>
        <taxon>Parablautia</taxon>
    </lineage>
</organism>
<dbReference type="Gene3D" id="1.10.10.10">
    <property type="entry name" value="Winged helix-like DNA-binding domain superfamily/Winged helix DNA-binding domain"/>
    <property type="match status" value="1"/>
</dbReference>
<dbReference type="InterPro" id="IPR036390">
    <property type="entry name" value="WH_DNA-bd_sf"/>
</dbReference>
<dbReference type="RefSeq" id="WP_120469278.1">
    <property type="nucleotide sequence ID" value="NZ_RAYQ01000009.1"/>
</dbReference>